<evidence type="ECO:0008006" key="4">
    <source>
        <dbReference type="Google" id="ProtNLM"/>
    </source>
</evidence>
<dbReference type="PANTHER" id="PTHR13464:SF0">
    <property type="entry name" value="SAP30-BINDING PROTEIN"/>
    <property type="match status" value="1"/>
</dbReference>
<dbReference type="AlphaFoldDB" id="A0A8J5GTP8"/>
<accession>A0A8J5GTP8</accession>
<evidence type="ECO:0000313" key="3">
    <source>
        <dbReference type="Proteomes" id="UP000734854"/>
    </source>
</evidence>
<organism evidence="2 3">
    <name type="scientific">Zingiber officinale</name>
    <name type="common">Ginger</name>
    <name type="synonym">Amomum zingiber</name>
    <dbReference type="NCBI Taxonomy" id="94328"/>
    <lineage>
        <taxon>Eukaryota</taxon>
        <taxon>Viridiplantae</taxon>
        <taxon>Streptophyta</taxon>
        <taxon>Embryophyta</taxon>
        <taxon>Tracheophyta</taxon>
        <taxon>Spermatophyta</taxon>
        <taxon>Magnoliopsida</taxon>
        <taxon>Liliopsida</taxon>
        <taxon>Zingiberales</taxon>
        <taxon>Zingiberaceae</taxon>
        <taxon>Zingiber</taxon>
    </lineage>
</organism>
<dbReference type="Proteomes" id="UP000734854">
    <property type="component" value="Unassembled WGS sequence"/>
</dbReference>
<feature type="compositionally biased region" description="Acidic residues" evidence="1">
    <location>
        <begin position="20"/>
        <end position="31"/>
    </location>
</feature>
<dbReference type="EMBL" id="JACMSC010000008">
    <property type="protein sequence ID" value="KAG6511343.1"/>
    <property type="molecule type" value="Genomic_DNA"/>
</dbReference>
<evidence type="ECO:0000256" key="1">
    <source>
        <dbReference type="SAM" id="MobiDB-lite"/>
    </source>
</evidence>
<dbReference type="GO" id="GO:0006355">
    <property type="term" value="P:regulation of DNA-templated transcription"/>
    <property type="evidence" value="ECO:0007669"/>
    <property type="project" value="InterPro"/>
</dbReference>
<reference evidence="2 3" key="1">
    <citation type="submission" date="2020-08" db="EMBL/GenBank/DDBJ databases">
        <title>Plant Genome Project.</title>
        <authorList>
            <person name="Zhang R.-G."/>
        </authorList>
    </citation>
    <scope>NUCLEOTIDE SEQUENCE [LARGE SCALE GENOMIC DNA]</scope>
    <source>
        <tissue evidence="2">Rhizome</tissue>
    </source>
</reference>
<dbReference type="GO" id="GO:0005634">
    <property type="term" value="C:nucleus"/>
    <property type="evidence" value="ECO:0007669"/>
    <property type="project" value="TreeGrafter"/>
</dbReference>
<keyword evidence="3" id="KW-1185">Reference proteome</keyword>
<protein>
    <recommendedName>
        <fullName evidence="4">SAP30-binding protein</fullName>
    </recommendedName>
</protein>
<dbReference type="PANTHER" id="PTHR13464">
    <property type="entry name" value="TRANSCRIPTIONAL REGULATOR PROTEIN HCNGP"/>
    <property type="match status" value="1"/>
</dbReference>
<dbReference type="InterPro" id="IPR012479">
    <property type="entry name" value="SAP30BP"/>
</dbReference>
<evidence type="ECO:0000313" key="2">
    <source>
        <dbReference type="EMBL" id="KAG6511343.1"/>
    </source>
</evidence>
<dbReference type="Pfam" id="PF07818">
    <property type="entry name" value="HCNGP"/>
    <property type="match status" value="1"/>
</dbReference>
<feature type="compositionally biased region" description="Polar residues" evidence="1">
    <location>
        <begin position="66"/>
        <end position="76"/>
    </location>
</feature>
<proteinExistence type="predicted"/>
<gene>
    <name evidence="2" type="ORF">ZIOFF_029403</name>
</gene>
<comment type="caution">
    <text evidence="2">The sequence shown here is derived from an EMBL/GenBank/DDBJ whole genome shotgun (WGS) entry which is preliminary data.</text>
</comment>
<feature type="region of interest" description="Disordered" evidence="1">
    <location>
        <begin position="20"/>
        <end position="77"/>
    </location>
</feature>
<name>A0A8J5GTP8_ZINOF</name>
<sequence>MNQLSLATNIGIDLLALYNDDEDEDEMDEDQVPPVAEAQSETVTRTMEIDVASSAEASSTEREKNNQLSSFTSQPSAECLEDTQERENKYLGNFFNVVQNLDQIGKDVLDPNGYVKSGHVEEKIEEQQEGASLTRLIDLVGEDDGRTPGALALRTSTTQLDPLQPSDLSGQPSVIGVPHVEAALTSSMEGKKDDSLSRFLPPAPSAECPKELQERFKKFLAYKRAGKSFNAELRGRKDYRNPDFLQHAVRYQDIDEIGTCFSKEVFDPHGYDKSDYVDEIENDMRRAMERKEQERKKRQSVEFVSGGIQPGAGVPTPILSTQNSVAAANVLPSVPTIDSSMKDIRLNEKTKWDKIDGDFQSSTLLVGHDNSSRSHAALLPAVNTDAEYTAYVQQKQTEAEEKKKIQREAV</sequence>